<keyword evidence="2" id="KW-1185">Reference proteome</keyword>
<dbReference type="Proteomes" id="UP000000994">
    <property type="component" value="Segment"/>
</dbReference>
<evidence type="ECO:0000313" key="1">
    <source>
        <dbReference type="EMBL" id="CAF34088.1"/>
    </source>
</evidence>
<organismHost>
    <name type="scientific">Synechococcus</name>
    <dbReference type="NCBI Taxonomy" id="1129"/>
</organismHost>
<proteinExistence type="predicted"/>
<sequence>MMTESLHTIVKHYIHHSDADDLCMDIASWLQRNYQYYKTTTYDKSVKTSGNPVRRQTK</sequence>
<dbReference type="EMBL" id="AJ630128">
    <property type="protein sequence ID" value="CAF34088.1"/>
    <property type="molecule type" value="Genomic_DNA"/>
</dbReference>
<reference evidence="1 2" key="2">
    <citation type="journal article" date="2005" name="J. Bacteriol.">
        <title>The genome of S-PM2, a 'photosynthetic' T4-type bacteriophage that infects marine Synechococcus strains.</title>
        <authorList>
            <person name="Mann N.H."/>
            <person name="Clokie M.R."/>
            <person name="Millard A."/>
            <person name="Cook A."/>
            <person name="Wilson W.H."/>
            <person name="Wheatley P.J."/>
            <person name="Letarov A."/>
            <person name="Krisch H.M."/>
        </authorList>
    </citation>
    <scope>NUCLEOTIDE SEQUENCE</scope>
</reference>
<dbReference type="RefSeq" id="YP_195058.1">
    <property type="nucleotide sequence ID" value="NC_006820.1"/>
</dbReference>
<reference evidence="1 2" key="1">
    <citation type="journal article" date="2004" name="Proc. Natl. Acad. Sci. U.S.A.">
        <title>Genetic organization of the psbAD region in phages infecting marine Synechococcus strains.</title>
        <authorList>
            <person name="Millard A."/>
            <person name="Clokie M.R."/>
            <person name="Shub D.A."/>
            <person name="Mann N.H."/>
        </authorList>
    </citation>
    <scope>NUCLEOTIDE SEQUENCE [LARGE SCALE GENOMIC DNA]</scope>
</reference>
<dbReference type="KEGG" id="vg:3260394"/>
<gene>
    <name evidence="1" type="ORF">S-PM2p024</name>
</gene>
<accession>Q5GQT0</accession>
<protein>
    <submittedName>
        <fullName evidence="1">Hypothetical-Protein belonging to T4-LIKE GC: 769</fullName>
    </submittedName>
</protein>
<dbReference type="GeneID" id="3260394"/>
<organism evidence="1 2">
    <name type="scientific">Synechococcus phage S-PM2</name>
    <dbReference type="NCBI Taxonomy" id="238854"/>
    <lineage>
        <taxon>Viruses</taxon>
        <taxon>Duplodnaviria</taxon>
        <taxon>Heunggongvirae</taxon>
        <taxon>Uroviricota</taxon>
        <taxon>Caudoviricetes</taxon>
        <taxon>Pantevenvirales</taxon>
        <taxon>Kyanoviridae</taxon>
        <taxon>Nodensvirus</taxon>
        <taxon>Nodensvirus spm2</taxon>
    </lineage>
</organism>
<name>Q5GQT0_BPSYP</name>
<evidence type="ECO:0000313" key="2">
    <source>
        <dbReference type="Proteomes" id="UP000000994"/>
    </source>
</evidence>